<protein>
    <submittedName>
        <fullName evidence="1">Putative mariner mos1 transposase</fullName>
    </submittedName>
</protein>
<dbReference type="InterPro" id="IPR036397">
    <property type="entry name" value="RNaseH_sf"/>
</dbReference>
<dbReference type="EMBL" id="BMAV01018564">
    <property type="protein sequence ID" value="GFY71023.1"/>
    <property type="molecule type" value="Genomic_DNA"/>
</dbReference>
<dbReference type="OrthoDB" id="7600185at2759"/>
<dbReference type="AlphaFoldDB" id="A0A8X6YHW4"/>
<dbReference type="Gene3D" id="3.30.420.10">
    <property type="entry name" value="Ribonuclease H-like superfamily/Ribonuclease H"/>
    <property type="match status" value="1"/>
</dbReference>
<accession>A0A8X6YHW4</accession>
<dbReference type="Pfam" id="PF01359">
    <property type="entry name" value="Transposase_1"/>
    <property type="match status" value="1"/>
</dbReference>
<reference evidence="1" key="1">
    <citation type="submission" date="2020-08" db="EMBL/GenBank/DDBJ databases">
        <title>Multicomponent nature underlies the extraordinary mechanical properties of spider dragline silk.</title>
        <authorList>
            <person name="Kono N."/>
            <person name="Nakamura H."/>
            <person name="Mori M."/>
            <person name="Yoshida Y."/>
            <person name="Ohtoshi R."/>
            <person name="Malay A.D."/>
            <person name="Moran D.A.P."/>
            <person name="Tomita M."/>
            <person name="Numata K."/>
            <person name="Arakawa K."/>
        </authorList>
    </citation>
    <scope>NUCLEOTIDE SEQUENCE</scope>
</reference>
<evidence type="ECO:0000313" key="2">
    <source>
        <dbReference type="Proteomes" id="UP000886998"/>
    </source>
</evidence>
<organism evidence="1 2">
    <name type="scientific">Trichonephila inaurata madagascariensis</name>
    <dbReference type="NCBI Taxonomy" id="2747483"/>
    <lineage>
        <taxon>Eukaryota</taxon>
        <taxon>Metazoa</taxon>
        <taxon>Ecdysozoa</taxon>
        <taxon>Arthropoda</taxon>
        <taxon>Chelicerata</taxon>
        <taxon>Arachnida</taxon>
        <taxon>Araneae</taxon>
        <taxon>Araneomorphae</taxon>
        <taxon>Entelegynae</taxon>
        <taxon>Araneoidea</taxon>
        <taxon>Nephilidae</taxon>
        <taxon>Trichonephila</taxon>
        <taxon>Trichonephila inaurata</taxon>
    </lineage>
</organism>
<dbReference type="InterPro" id="IPR001888">
    <property type="entry name" value="Transposase_1"/>
</dbReference>
<comment type="caution">
    <text evidence="1">The sequence shown here is derived from an EMBL/GenBank/DDBJ whole genome shotgun (WGS) entry which is preliminary data.</text>
</comment>
<sequence length="118" mass="13847">MNFEQRFLTCELLLQRLKRKGILHSIVTGDKKQIEFDNRNCRKSWGMPCHAAISFSKPNIHRTRLLLCICWGQQSVAYELLKPNHRILLSTSIEAFESSLKRKMTAIRARMHKCDFLT</sequence>
<keyword evidence="2" id="KW-1185">Reference proteome</keyword>
<name>A0A8X6YHW4_9ARAC</name>
<evidence type="ECO:0000313" key="1">
    <source>
        <dbReference type="EMBL" id="GFY71023.1"/>
    </source>
</evidence>
<gene>
    <name evidence="1" type="ORF">TNIN_95551</name>
</gene>
<dbReference type="GO" id="GO:0003676">
    <property type="term" value="F:nucleic acid binding"/>
    <property type="evidence" value="ECO:0007669"/>
    <property type="project" value="InterPro"/>
</dbReference>
<proteinExistence type="predicted"/>
<dbReference type="Proteomes" id="UP000886998">
    <property type="component" value="Unassembled WGS sequence"/>
</dbReference>